<dbReference type="STRING" id="3827.A0A1S2XGL1"/>
<proteinExistence type="inferred from homology"/>
<evidence type="ECO:0000256" key="5">
    <source>
        <dbReference type="ARBA" id="ARBA00022694"/>
    </source>
</evidence>
<evidence type="ECO:0000256" key="2">
    <source>
        <dbReference type="ARBA" id="ARBA00005842"/>
    </source>
</evidence>
<dbReference type="OrthoDB" id="775260at2759"/>
<dbReference type="GeneID" id="101503126"/>
<keyword evidence="8 11" id="KW-0067">ATP-binding</keyword>
<evidence type="ECO:0000313" key="12">
    <source>
        <dbReference type="Proteomes" id="UP000087171"/>
    </source>
</evidence>
<evidence type="ECO:0000256" key="9">
    <source>
        <dbReference type="ARBA" id="ARBA00022842"/>
    </source>
</evidence>
<dbReference type="GO" id="GO:0005524">
    <property type="term" value="F:ATP binding"/>
    <property type="evidence" value="ECO:0007669"/>
    <property type="project" value="UniProtKB-KW"/>
</dbReference>
<keyword evidence="6" id="KW-0203">Cytokinin biosynthesis</keyword>
<dbReference type="Pfam" id="PF01715">
    <property type="entry name" value="IPPT"/>
    <property type="match status" value="1"/>
</dbReference>
<dbReference type="eggNOG" id="KOG1384">
    <property type="taxonomic scope" value="Eukaryota"/>
</dbReference>
<dbReference type="PaxDb" id="3827-XP_004489048.1"/>
<evidence type="ECO:0000256" key="7">
    <source>
        <dbReference type="ARBA" id="ARBA00022741"/>
    </source>
</evidence>
<dbReference type="GO" id="GO:0006400">
    <property type="term" value="P:tRNA modification"/>
    <property type="evidence" value="ECO:0007669"/>
    <property type="project" value="TreeGrafter"/>
</dbReference>
<keyword evidence="4 11" id="KW-0808">Transferase</keyword>
<evidence type="ECO:0000256" key="3">
    <source>
        <dbReference type="ARBA" id="ARBA00012665"/>
    </source>
</evidence>
<dbReference type="Gene3D" id="1.10.20.140">
    <property type="match status" value="1"/>
</dbReference>
<comment type="similarity">
    <text evidence="2 11">Belongs to the IPP transferase family.</text>
</comment>
<dbReference type="AlphaFoldDB" id="A0A1S2XGL1"/>
<dbReference type="EC" id="2.5.1.75" evidence="3"/>
<dbReference type="KEGG" id="cam:101503126"/>
<gene>
    <name evidence="13" type="primary">LOC101503126</name>
</gene>
<evidence type="ECO:0000256" key="1">
    <source>
        <dbReference type="ARBA" id="ARBA00001946"/>
    </source>
</evidence>
<name>A0A1S2XGL1_CICAR</name>
<dbReference type="NCBIfam" id="TIGR00174">
    <property type="entry name" value="miaA"/>
    <property type="match status" value="1"/>
</dbReference>
<dbReference type="RefSeq" id="XP_004489048.1">
    <property type="nucleotide sequence ID" value="XM_004488991.3"/>
</dbReference>
<protein>
    <recommendedName>
        <fullName evidence="3">tRNA dimethylallyltransferase</fullName>
        <ecNumber evidence="3">2.5.1.75</ecNumber>
    </recommendedName>
</protein>
<dbReference type="GO" id="GO:0009691">
    <property type="term" value="P:cytokinin biosynthetic process"/>
    <property type="evidence" value="ECO:0007669"/>
    <property type="project" value="UniProtKB-KW"/>
</dbReference>
<evidence type="ECO:0000256" key="8">
    <source>
        <dbReference type="ARBA" id="ARBA00022840"/>
    </source>
</evidence>
<keyword evidence="9" id="KW-0460">Magnesium</keyword>
<evidence type="ECO:0000313" key="13">
    <source>
        <dbReference type="RefSeq" id="XP_004489048.1"/>
    </source>
</evidence>
<evidence type="ECO:0000256" key="11">
    <source>
        <dbReference type="RuleBase" id="RU003785"/>
    </source>
</evidence>
<dbReference type="InterPro" id="IPR018022">
    <property type="entry name" value="IPT"/>
</dbReference>
<comment type="catalytic activity">
    <reaction evidence="10">
        <text>adenosine(37) in tRNA + dimethylallyl diphosphate = N(6)-dimethylallyladenosine(37) in tRNA + diphosphate</text>
        <dbReference type="Rhea" id="RHEA:26482"/>
        <dbReference type="Rhea" id="RHEA-COMP:10162"/>
        <dbReference type="Rhea" id="RHEA-COMP:10375"/>
        <dbReference type="ChEBI" id="CHEBI:33019"/>
        <dbReference type="ChEBI" id="CHEBI:57623"/>
        <dbReference type="ChEBI" id="CHEBI:74411"/>
        <dbReference type="ChEBI" id="CHEBI:74415"/>
        <dbReference type="EC" id="2.5.1.75"/>
    </reaction>
</comment>
<dbReference type="PANTHER" id="PTHR11088">
    <property type="entry name" value="TRNA DIMETHYLALLYLTRANSFERASE"/>
    <property type="match status" value="1"/>
</dbReference>
<dbReference type="InterPro" id="IPR027417">
    <property type="entry name" value="P-loop_NTPase"/>
</dbReference>
<dbReference type="Proteomes" id="UP000087171">
    <property type="component" value="Chromosome Ca1"/>
</dbReference>
<reference evidence="12" key="1">
    <citation type="journal article" date="2013" name="Nat. Biotechnol.">
        <title>Draft genome sequence of chickpea (Cicer arietinum) provides a resource for trait improvement.</title>
        <authorList>
            <person name="Varshney R.K."/>
            <person name="Song C."/>
            <person name="Saxena R.K."/>
            <person name="Azam S."/>
            <person name="Yu S."/>
            <person name="Sharpe A.G."/>
            <person name="Cannon S."/>
            <person name="Baek J."/>
            <person name="Rosen B.D."/>
            <person name="Tar'an B."/>
            <person name="Millan T."/>
            <person name="Zhang X."/>
            <person name="Ramsay L.D."/>
            <person name="Iwata A."/>
            <person name="Wang Y."/>
            <person name="Nelson W."/>
            <person name="Farmer A.D."/>
            <person name="Gaur P.M."/>
            <person name="Soderlund C."/>
            <person name="Penmetsa R.V."/>
            <person name="Xu C."/>
            <person name="Bharti A.K."/>
            <person name="He W."/>
            <person name="Winter P."/>
            <person name="Zhao S."/>
            <person name="Hane J.K."/>
            <person name="Carrasquilla-Garcia N."/>
            <person name="Condie J.A."/>
            <person name="Upadhyaya H.D."/>
            <person name="Luo M.C."/>
            <person name="Thudi M."/>
            <person name="Gowda C.L."/>
            <person name="Singh N.P."/>
            <person name="Lichtenzveig J."/>
            <person name="Gali K.K."/>
            <person name="Rubio J."/>
            <person name="Nadarajan N."/>
            <person name="Dolezel J."/>
            <person name="Bansal K.C."/>
            <person name="Xu X."/>
            <person name="Edwards D."/>
            <person name="Zhang G."/>
            <person name="Kahl G."/>
            <person name="Gil J."/>
            <person name="Singh K.B."/>
            <person name="Datta S.K."/>
            <person name="Jackson S.A."/>
            <person name="Wang J."/>
            <person name="Cook D.R."/>
        </authorList>
    </citation>
    <scope>NUCLEOTIDE SEQUENCE [LARGE SCALE GENOMIC DNA]</scope>
    <source>
        <strain evidence="12">cv. CDC Frontier</strain>
    </source>
</reference>
<reference evidence="13" key="2">
    <citation type="submission" date="2025-08" db="UniProtKB">
        <authorList>
            <consortium name="RefSeq"/>
        </authorList>
    </citation>
    <scope>IDENTIFICATION</scope>
    <source>
        <tissue evidence="13">Etiolated seedlings</tissue>
    </source>
</reference>
<dbReference type="HAMAP" id="MF_00185">
    <property type="entry name" value="IPP_trans"/>
    <property type="match status" value="1"/>
</dbReference>
<dbReference type="PANTHER" id="PTHR11088:SF60">
    <property type="entry name" value="TRNA DIMETHYLALLYLTRANSFERASE"/>
    <property type="match status" value="1"/>
</dbReference>
<dbReference type="Gene3D" id="3.40.50.300">
    <property type="entry name" value="P-loop containing nucleotide triphosphate hydrolases"/>
    <property type="match status" value="1"/>
</dbReference>
<dbReference type="FunFam" id="1.10.20.140:FF:000007">
    <property type="entry name" value="tRNA dimethylallyltransferase 9"/>
    <property type="match status" value="1"/>
</dbReference>
<evidence type="ECO:0000256" key="6">
    <source>
        <dbReference type="ARBA" id="ARBA00022712"/>
    </source>
</evidence>
<accession>A0A1S2XGL1</accession>
<organism evidence="12 13">
    <name type="scientific">Cicer arietinum</name>
    <name type="common">Chickpea</name>
    <name type="synonym">Garbanzo</name>
    <dbReference type="NCBI Taxonomy" id="3827"/>
    <lineage>
        <taxon>Eukaryota</taxon>
        <taxon>Viridiplantae</taxon>
        <taxon>Streptophyta</taxon>
        <taxon>Embryophyta</taxon>
        <taxon>Tracheophyta</taxon>
        <taxon>Spermatophyta</taxon>
        <taxon>Magnoliopsida</taxon>
        <taxon>eudicotyledons</taxon>
        <taxon>Gunneridae</taxon>
        <taxon>Pentapetalae</taxon>
        <taxon>rosids</taxon>
        <taxon>fabids</taxon>
        <taxon>Fabales</taxon>
        <taxon>Fabaceae</taxon>
        <taxon>Papilionoideae</taxon>
        <taxon>50 kb inversion clade</taxon>
        <taxon>NPAAA clade</taxon>
        <taxon>Hologalegina</taxon>
        <taxon>IRL clade</taxon>
        <taxon>Cicereae</taxon>
        <taxon>Cicer</taxon>
    </lineage>
</organism>
<keyword evidence="7 11" id="KW-0547">Nucleotide-binding</keyword>
<keyword evidence="12" id="KW-1185">Reference proteome</keyword>
<comment type="cofactor">
    <cofactor evidence="1">
        <name>Mg(2+)</name>
        <dbReference type="ChEBI" id="CHEBI:18420"/>
    </cofactor>
</comment>
<dbReference type="GO" id="GO:0052381">
    <property type="term" value="F:tRNA dimethylallyltransferase activity"/>
    <property type="evidence" value="ECO:0007669"/>
    <property type="project" value="UniProtKB-EC"/>
</dbReference>
<evidence type="ECO:0000256" key="10">
    <source>
        <dbReference type="ARBA" id="ARBA00049563"/>
    </source>
</evidence>
<evidence type="ECO:0000256" key="4">
    <source>
        <dbReference type="ARBA" id="ARBA00022679"/>
    </source>
</evidence>
<sequence>MNNGVYSFRTCLRLPEQSIFRSTPLSFRFRRRFLVTASLTEKKKEKVIVISGPTGSGKSRLAMELAKHLNGEIVSADSVQVYRGLDVGSAKPSLNDRKEVPHHLVDILHPTEDYSVGQFFEDARQATRSILDNGRVPIIVGGTGLYLRWFIYGKPDVPKASPEITSQVCIELAELQRNDDWDAAVQLVVKAGDPKVQHLAVNDWYRLRRSFEIIKSSGSPPSAFRVPYDSFREQGDCRVADGSDSSDMTTYSDATKATNSAELDYEFLCFFLSSDRLDLYKSIDYRCEDMLLGGDGILSEAQWLLDTGLHPNSNSATKAIGYRQAMEYLLGCRQQGGQSSAGEFYRFLSEFQKASRNFAKRQLTWFRNERIYHWIDASKPLETVVNFIHDLYRDGSGSLSVPAYLRMSRDITNPRIAAKLKSYRTKNRHFVTGEDCLPILEWIKKTQK</sequence>
<keyword evidence="5" id="KW-0819">tRNA processing</keyword>
<dbReference type="InterPro" id="IPR039657">
    <property type="entry name" value="Dimethylallyltransferase"/>
</dbReference>
<dbReference type="SUPFAM" id="SSF52540">
    <property type="entry name" value="P-loop containing nucleoside triphosphate hydrolases"/>
    <property type="match status" value="1"/>
</dbReference>